<dbReference type="Proteomes" id="UP000615446">
    <property type="component" value="Unassembled WGS sequence"/>
</dbReference>
<evidence type="ECO:0008006" key="6">
    <source>
        <dbReference type="Google" id="ProtNLM"/>
    </source>
</evidence>
<gene>
    <name evidence="4" type="ORF">RCL2_002593700</name>
    <name evidence="3" type="ORF">RclHR1_20960002</name>
</gene>
<feature type="region of interest" description="Disordered" evidence="1">
    <location>
        <begin position="95"/>
        <end position="114"/>
    </location>
</feature>
<dbReference type="AlphaFoldDB" id="A0A2Z6QU37"/>
<organism evidence="3 5">
    <name type="scientific">Rhizophagus clarus</name>
    <dbReference type="NCBI Taxonomy" id="94130"/>
    <lineage>
        <taxon>Eukaryota</taxon>
        <taxon>Fungi</taxon>
        <taxon>Fungi incertae sedis</taxon>
        <taxon>Mucoromycota</taxon>
        <taxon>Glomeromycotina</taxon>
        <taxon>Glomeromycetes</taxon>
        <taxon>Glomerales</taxon>
        <taxon>Glomeraceae</taxon>
        <taxon>Rhizophagus</taxon>
    </lineage>
</organism>
<keyword evidence="2" id="KW-0812">Transmembrane</keyword>
<keyword evidence="2" id="KW-0472">Membrane</keyword>
<keyword evidence="5" id="KW-1185">Reference proteome</keyword>
<evidence type="ECO:0000313" key="4">
    <source>
        <dbReference type="EMBL" id="GES99432.1"/>
    </source>
</evidence>
<accession>A0A2Z6QU37</accession>
<reference evidence="3 5" key="1">
    <citation type="submission" date="2017-11" db="EMBL/GenBank/DDBJ databases">
        <title>The genome of Rhizophagus clarus HR1 reveals common genetic basis of auxotrophy among arbuscular mycorrhizal fungi.</title>
        <authorList>
            <person name="Kobayashi Y."/>
        </authorList>
    </citation>
    <scope>NUCLEOTIDE SEQUENCE [LARGE SCALE GENOMIC DNA]</scope>
    <source>
        <strain evidence="3 5">HR1</strain>
    </source>
</reference>
<evidence type="ECO:0000313" key="3">
    <source>
        <dbReference type="EMBL" id="GBB92985.1"/>
    </source>
</evidence>
<evidence type="ECO:0000313" key="5">
    <source>
        <dbReference type="Proteomes" id="UP000247702"/>
    </source>
</evidence>
<evidence type="ECO:0000256" key="2">
    <source>
        <dbReference type="SAM" id="Phobius"/>
    </source>
</evidence>
<keyword evidence="2" id="KW-1133">Transmembrane helix</keyword>
<name>A0A2Z6QU37_9GLOM</name>
<feature type="transmembrane region" description="Helical" evidence="2">
    <location>
        <begin position="6"/>
        <end position="28"/>
    </location>
</feature>
<dbReference type="Proteomes" id="UP000247702">
    <property type="component" value="Unassembled WGS sequence"/>
</dbReference>
<protein>
    <recommendedName>
        <fullName evidence="6">Transmembrane protein</fullName>
    </recommendedName>
</protein>
<dbReference type="EMBL" id="BEXD01001220">
    <property type="protein sequence ID" value="GBB92985.1"/>
    <property type="molecule type" value="Genomic_DNA"/>
</dbReference>
<comment type="caution">
    <text evidence="3">The sequence shown here is derived from an EMBL/GenBank/DDBJ whole genome shotgun (WGS) entry which is preliminary data.</text>
</comment>
<reference evidence="4" key="2">
    <citation type="submission" date="2019-10" db="EMBL/GenBank/DDBJ databases">
        <title>Conservation and host-specific expression of non-tandemly repeated heterogenous ribosome RNA gene in arbuscular mycorrhizal fungi.</title>
        <authorList>
            <person name="Maeda T."/>
            <person name="Kobayashi Y."/>
            <person name="Nakagawa T."/>
            <person name="Ezawa T."/>
            <person name="Yamaguchi K."/>
            <person name="Bino T."/>
            <person name="Nishimoto Y."/>
            <person name="Shigenobu S."/>
            <person name="Kawaguchi M."/>
        </authorList>
    </citation>
    <scope>NUCLEOTIDE SEQUENCE</scope>
    <source>
        <strain evidence="4">HR1</strain>
    </source>
</reference>
<evidence type="ECO:0000256" key="1">
    <source>
        <dbReference type="SAM" id="MobiDB-lite"/>
    </source>
</evidence>
<sequence>MKIDNSLIALVLPLASLIVITVHMLVCFKYSLQNEQVKIEPCKSDVQMNNRLNELEAKVDKLFQAGQNSFHHFAPYVPSQSLSPYLQPQPHVELDGKTNGKINGKTRGKNNLFI</sequence>
<proteinExistence type="predicted"/>
<dbReference type="EMBL" id="BLAL01000281">
    <property type="protein sequence ID" value="GES99432.1"/>
    <property type="molecule type" value="Genomic_DNA"/>
</dbReference>